<accession>A0ABS1CLP3</accession>
<organism evidence="7 8">
    <name type="scientific">Thiohalocapsa halophila</name>
    <dbReference type="NCBI Taxonomy" id="69359"/>
    <lineage>
        <taxon>Bacteria</taxon>
        <taxon>Pseudomonadati</taxon>
        <taxon>Pseudomonadota</taxon>
        <taxon>Gammaproteobacteria</taxon>
        <taxon>Chromatiales</taxon>
        <taxon>Chromatiaceae</taxon>
        <taxon>Thiohalocapsa</taxon>
    </lineage>
</organism>
<feature type="compositionally biased region" description="Low complexity" evidence="6">
    <location>
        <begin position="1"/>
        <end position="15"/>
    </location>
</feature>
<dbReference type="PANTHER" id="PTHR43667">
    <property type="entry name" value="CYCLOPROPANE-FATTY-ACYL-PHOSPHOLIPID SYNTHASE"/>
    <property type="match status" value="1"/>
</dbReference>
<proteinExistence type="inferred from homology"/>
<evidence type="ECO:0000256" key="3">
    <source>
        <dbReference type="ARBA" id="ARBA00022679"/>
    </source>
</evidence>
<dbReference type="Proteomes" id="UP000748752">
    <property type="component" value="Unassembled WGS sequence"/>
</dbReference>
<keyword evidence="2" id="KW-0489">Methyltransferase</keyword>
<evidence type="ECO:0000256" key="1">
    <source>
        <dbReference type="ARBA" id="ARBA00010815"/>
    </source>
</evidence>
<keyword evidence="8" id="KW-1185">Reference proteome</keyword>
<evidence type="ECO:0000313" key="8">
    <source>
        <dbReference type="Proteomes" id="UP000748752"/>
    </source>
</evidence>
<dbReference type="Pfam" id="PF02353">
    <property type="entry name" value="CMAS"/>
    <property type="match status" value="1"/>
</dbReference>
<dbReference type="SUPFAM" id="SSF53335">
    <property type="entry name" value="S-adenosyl-L-methionine-dependent methyltransferases"/>
    <property type="match status" value="1"/>
</dbReference>
<evidence type="ECO:0000256" key="5">
    <source>
        <dbReference type="ARBA" id="ARBA00023098"/>
    </source>
</evidence>
<keyword evidence="4" id="KW-0949">S-adenosyl-L-methionine</keyword>
<evidence type="ECO:0000313" key="7">
    <source>
        <dbReference type="EMBL" id="MBK1632261.1"/>
    </source>
</evidence>
<keyword evidence="5" id="KW-0443">Lipid metabolism</keyword>
<comment type="caution">
    <text evidence="7">The sequence shown here is derived from an EMBL/GenBank/DDBJ whole genome shotgun (WGS) entry which is preliminary data.</text>
</comment>
<dbReference type="CDD" id="cd02440">
    <property type="entry name" value="AdoMet_MTases"/>
    <property type="match status" value="1"/>
</dbReference>
<feature type="region of interest" description="Disordered" evidence="6">
    <location>
        <begin position="1"/>
        <end position="35"/>
    </location>
</feature>
<sequence length="404" mass="45972">MATAQSHHSQASSSTRSLHAAERRARSSTAPPPVIQSLLEPTDVRINGNRPWDMQIHDPSVYQRTLRDGSLGLGEAYMEGAWDSEQLDETFARLLRHDLDGALNNAAKLHFAFQWVKDRVINRQSRSRAFTVGERHYDIGNDVYRAMLDPTMSYSCGYWRDAATLEEAQLAKLDLICRKLALTPGQRLLDIGCGWGGLAAHAAEHFGVQVVGVTVSRDQAELAAERCRDLPVDIRLLDYRDLPKTVGGRFERIVSIGMFEHVGVRNYPAYFDVARRLLSDDGLFLLHTIGNSTTSPVTDAWTDAYIFPNGKIPSALEITRALEGRFLVEDWHNFGPDYDPTLMAWWQRFDAAWPELRAHYDHAFYRMWKYYLHVSAGFFRSRQGQLWQIVLAKRSRAGAYRSVR</sequence>
<gene>
    <name evidence="7" type="ORF">CKO31_16245</name>
</gene>
<keyword evidence="3" id="KW-0808">Transferase</keyword>
<name>A0ABS1CLP3_9GAMM</name>
<dbReference type="EMBL" id="NRRV01000043">
    <property type="protein sequence ID" value="MBK1632261.1"/>
    <property type="molecule type" value="Genomic_DNA"/>
</dbReference>
<dbReference type="NCBIfam" id="NF008686">
    <property type="entry name" value="PRK11705.1"/>
    <property type="match status" value="1"/>
</dbReference>
<dbReference type="Gene3D" id="3.40.50.150">
    <property type="entry name" value="Vaccinia Virus protein VP39"/>
    <property type="match status" value="1"/>
</dbReference>
<dbReference type="InterPro" id="IPR003333">
    <property type="entry name" value="CMAS"/>
</dbReference>
<comment type="similarity">
    <text evidence="1">Belongs to the CFA/CMAS family.</text>
</comment>
<evidence type="ECO:0000256" key="6">
    <source>
        <dbReference type="SAM" id="MobiDB-lite"/>
    </source>
</evidence>
<evidence type="ECO:0000256" key="2">
    <source>
        <dbReference type="ARBA" id="ARBA00022603"/>
    </source>
</evidence>
<evidence type="ECO:0000256" key="4">
    <source>
        <dbReference type="ARBA" id="ARBA00022691"/>
    </source>
</evidence>
<protein>
    <submittedName>
        <fullName evidence="7">Cyclopropane-fatty-acyl-phospholipid synthase</fullName>
    </submittedName>
</protein>
<dbReference type="PANTHER" id="PTHR43667:SF1">
    <property type="entry name" value="CYCLOPROPANE-FATTY-ACYL-PHOSPHOLIPID SYNTHASE"/>
    <property type="match status" value="1"/>
</dbReference>
<reference evidence="7 8" key="1">
    <citation type="journal article" date="2020" name="Microorganisms">
        <title>Osmotic Adaptation and Compatible Solute Biosynthesis of Phototrophic Bacteria as Revealed from Genome Analyses.</title>
        <authorList>
            <person name="Imhoff J.F."/>
            <person name="Rahn T."/>
            <person name="Kunzel S."/>
            <person name="Keller A."/>
            <person name="Neulinger S.C."/>
        </authorList>
    </citation>
    <scope>NUCLEOTIDE SEQUENCE [LARGE SCALE GENOMIC DNA]</scope>
    <source>
        <strain evidence="7 8">DSM 6210</strain>
    </source>
</reference>
<dbReference type="PIRSF" id="PIRSF003085">
    <property type="entry name" value="CMAS"/>
    <property type="match status" value="1"/>
</dbReference>
<dbReference type="InterPro" id="IPR029063">
    <property type="entry name" value="SAM-dependent_MTases_sf"/>
</dbReference>
<dbReference type="InterPro" id="IPR050723">
    <property type="entry name" value="CFA/CMAS"/>
</dbReference>